<keyword evidence="11 24" id="KW-0812">Transmembrane</keyword>
<evidence type="ECO:0000256" key="20">
    <source>
        <dbReference type="ARBA" id="ARBA00032253"/>
    </source>
</evidence>
<name>A0A9D9GVK0_9FIRM</name>
<evidence type="ECO:0000256" key="12">
    <source>
        <dbReference type="ARBA" id="ARBA00022695"/>
    </source>
</evidence>
<evidence type="ECO:0000256" key="15">
    <source>
        <dbReference type="ARBA" id="ARBA00023136"/>
    </source>
</evidence>
<comment type="pathway">
    <text evidence="4">Lipid metabolism.</text>
</comment>
<evidence type="ECO:0000256" key="24">
    <source>
        <dbReference type="SAM" id="Phobius"/>
    </source>
</evidence>
<dbReference type="GO" id="GO:0004605">
    <property type="term" value="F:phosphatidate cytidylyltransferase activity"/>
    <property type="evidence" value="ECO:0007669"/>
    <property type="project" value="UniProtKB-EC"/>
</dbReference>
<dbReference type="GO" id="GO:0005886">
    <property type="term" value="C:plasma membrane"/>
    <property type="evidence" value="ECO:0007669"/>
    <property type="project" value="UniProtKB-SubCell"/>
</dbReference>
<protein>
    <recommendedName>
        <fullName evidence="7">Phosphatidate cytidylyltransferase</fullName>
        <ecNumber evidence="6">2.7.7.41</ecNumber>
    </recommendedName>
    <alternativeName>
        <fullName evidence="20">CDP-DAG synthase</fullName>
    </alternativeName>
    <alternativeName>
        <fullName evidence="22">CDP-DG synthase</fullName>
    </alternativeName>
    <alternativeName>
        <fullName evidence="18">CDP-diacylglycerol synthase</fullName>
    </alternativeName>
    <alternativeName>
        <fullName evidence="21">CDP-diglyceride pyrophosphorylase</fullName>
    </alternativeName>
    <alternativeName>
        <fullName evidence="23">CDP-diglyceride synthase</fullName>
    </alternativeName>
    <alternativeName>
        <fullName evidence="19">CTP:phosphatidate cytidylyltransferase</fullName>
    </alternativeName>
</protein>
<evidence type="ECO:0000256" key="18">
    <source>
        <dbReference type="ARBA" id="ARBA00029893"/>
    </source>
</evidence>
<keyword evidence="8" id="KW-1003">Cell membrane</keyword>
<keyword evidence="9" id="KW-0444">Lipid biosynthesis</keyword>
<feature type="transmembrane region" description="Helical" evidence="24">
    <location>
        <begin position="165"/>
        <end position="191"/>
    </location>
</feature>
<evidence type="ECO:0000256" key="22">
    <source>
        <dbReference type="ARBA" id="ARBA00032743"/>
    </source>
</evidence>
<keyword evidence="15 24" id="KW-0472">Membrane</keyword>
<keyword evidence="17" id="KW-1208">Phospholipid metabolism</keyword>
<feature type="transmembrane region" description="Helical" evidence="24">
    <location>
        <begin position="61"/>
        <end position="82"/>
    </location>
</feature>
<keyword evidence="12 25" id="KW-0548">Nucleotidyltransferase</keyword>
<evidence type="ECO:0000256" key="10">
    <source>
        <dbReference type="ARBA" id="ARBA00022679"/>
    </source>
</evidence>
<comment type="subcellular location">
    <subcellularLocation>
        <location evidence="2">Cell membrane</location>
        <topology evidence="2">Multi-pass membrane protein</topology>
    </subcellularLocation>
</comment>
<reference evidence="25" key="2">
    <citation type="journal article" date="2021" name="PeerJ">
        <title>Extensive microbial diversity within the chicken gut microbiome revealed by metagenomics and culture.</title>
        <authorList>
            <person name="Gilroy R."/>
            <person name="Ravi A."/>
            <person name="Getino M."/>
            <person name="Pursley I."/>
            <person name="Horton D.L."/>
            <person name="Alikhan N.F."/>
            <person name="Baker D."/>
            <person name="Gharbi K."/>
            <person name="Hall N."/>
            <person name="Watson M."/>
            <person name="Adriaenssens E.M."/>
            <person name="Foster-Nyarko E."/>
            <person name="Jarju S."/>
            <person name="Secka A."/>
            <person name="Antonio M."/>
            <person name="Oren A."/>
            <person name="Chaudhuri R.R."/>
            <person name="La Ragione R."/>
            <person name="Hildebrand F."/>
            <person name="Pallen M.J."/>
        </authorList>
    </citation>
    <scope>NUCLEOTIDE SEQUENCE</scope>
    <source>
        <strain evidence="25">17113</strain>
    </source>
</reference>
<comment type="pathway">
    <text evidence="3">Phospholipid metabolism; CDP-diacylglycerol biosynthesis; CDP-diacylglycerol from sn-glycerol 3-phosphate: step 3/3.</text>
</comment>
<dbReference type="Proteomes" id="UP000823634">
    <property type="component" value="Unassembled WGS sequence"/>
</dbReference>
<comment type="caution">
    <text evidence="25">The sequence shown here is derived from an EMBL/GenBank/DDBJ whole genome shotgun (WGS) entry which is preliminary data.</text>
</comment>
<evidence type="ECO:0000313" key="25">
    <source>
        <dbReference type="EMBL" id="MBO8426771.1"/>
    </source>
</evidence>
<gene>
    <name evidence="25" type="ORF">IAC61_05625</name>
</gene>
<keyword evidence="10" id="KW-0808">Transferase</keyword>
<dbReference type="EMBL" id="JADINA010000035">
    <property type="protein sequence ID" value="MBO8426771.1"/>
    <property type="molecule type" value="Genomic_DNA"/>
</dbReference>
<evidence type="ECO:0000256" key="19">
    <source>
        <dbReference type="ARBA" id="ARBA00031825"/>
    </source>
</evidence>
<feature type="transmembrane region" description="Helical" evidence="24">
    <location>
        <begin position="301"/>
        <end position="322"/>
    </location>
</feature>
<comment type="catalytic activity">
    <reaction evidence="1">
        <text>a 1,2-diacyl-sn-glycero-3-phosphate + CTP + H(+) = a CDP-1,2-diacyl-sn-glycerol + diphosphate</text>
        <dbReference type="Rhea" id="RHEA:16229"/>
        <dbReference type="ChEBI" id="CHEBI:15378"/>
        <dbReference type="ChEBI" id="CHEBI:33019"/>
        <dbReference type="ChEBI" id="CHEBI:37563"/>
        <dbReference type="ChEBI" id="CHEBI:58332"/>
        <dbReference type="ChEBI" id="CHEBI:58608"/>
        <dbReference type="EC" id="2.7.7.41"/>
    </reaction>
</comment>
<evidence type="ECO:0000256" key="5">
    <source>
        <dbReference type="ARBA" id="ARBA00010185"/>
    </source>
</evidence>
<evidence type="ECO:0000256" key="21">
    <source>
        <dbReference type="ARBA" id="ARBA00032396"/>
    </source>
</evidence>
<evidence type="ECO:0000256" key="17">
    <source>
        <dbReference type="ARBA" id="ARBA00023264"/>
    </source>
</evidence>
<evidence type="ECO:0000256" key="1">
    <source>
        <dbReference type="ARBA" id="ARBA00001698"/>
    </source>
</evidence>
<feature type="transmembrane region" description="Helical" evidence="24">
    <location>
        <begin position="35"/>
        <end position="54"/>
    </location>
</feature>
<evidence type="ECO:0000256" key="2">
    <source>
        <dbReference type="ARBA" id="ARBA00004651"/>
    </source>
</evidence>
<keyword evidence="14" id="KW-0443">Lipid metabolism</keyword>
<feature type="transmembrane region" description="Helical" evidence="24">
    <location>
        <begin position="212"/>
        <end position="231"/>
    </location>
</feature>
<sequence length="323" mass="35800">MANQLDQKKKASLASRILVAAILLAVFIPCFVLGGYYWLGFVCLAFIIGVYEYVHCTQKGYSWWVYAIAYLLSGCTFLWFIFEGLATMDDFVLSAPLSGLSISPLWIGISLLSYFGLGLFDKKVGVDGVFYLFGMGLLVSLGMQALICVRLFPMSLDLQNHAPDFLYFGSAAYFIFVAIATIMNDTWAYFVGIFFGKHKMIPSVSPNKTWEGFFGGWILGGLTCFLFALLSDYFGYPILPGLVMFGEGNRFWAVLLLSFALPLIGNLGDLSFSLIKRHFGTKDYGTILRAHGGVLDRVDSFCFTMIFAAIVASLSTGNYAAWF</sequence>
<dbReference type="AlphaFoldDB" id="A0A9D9GVK0"/>
<keyword evidence="13 24" id="KW-1133">Transmembrane helix</keyword>
<organism evidence="25 26">
    <name type="scientific">Candidatus Alloenteromonas pullistercoris</name>
    <dbReference type="NCBI Taxonomy" id="2840785"/>
    <lineage>
        <taxon>Bacteria</taxon>
        <taxon>Bacillati</taxon>
        <taxon>Bacillota</taxon>
        <taxon>Bacillota incertae sedis</taxon>
        <taxon>Candidatus Alloenteromonas</taxon>
    </lineage>
</organism>
<dbReference type="GO" id="GO:0016024">
    <property type="term" value="P:CDP-diacylglycerol biosynthetic process"/>
    <property type="evidence" value="ECO:0007669"/>
    <property type="project" value="TreeGrafter"/>
</dbReference>
<evidence type="ECO:0000256" key="13">
    <source>
        <dbReference type="ARBA" id="ARBA00022989"/>
    </source>
</evidence>
<evidence type="ECO:0000313" key="26">
    <source>
        <dbReference type="Proteomes" id="UP000823634"/>
    </source>
</evidence>
<evidence type="ECO:0000256" key="14">
    <source>
        <dbReference type="ARBA" id="ARBA00023098"/>
    </source>
</evidence>
<evidence type="ECO:0000256" key="4">
    <source>
        <dbReference type="ARBA" id="ARBA00005189"/>
    </source>
</evidence>
<proteinExistence type="inferred from homology"/>
<keyword evidence="16" id="KW-0594">Phospholipid biosynthesis</keyword>
<evidence type="ECO:0000256" key="16">
    <source>
        <dbReference type="ARBA" id="ARBA00023209"/>
    </source>
</evidence>
<feature type="transmembrane region" description="Helical" evidence="24">
    <location>
        <begin position="129"/>
        <end position="153"/>
    </location>
</feature>
<feature type="transmembrane region" description="Helical" evidence="24">
    <location>
        <begin position="94"/>
        <end position="117"/>
    </location>
</feature>
<dbReference type="PANTHER" id="PTHR46382:SF1">
    <property type="entry name" value="PHOSPHATIDATE CYTIDYLYLTRANSFERASE"/>
    <property type="match status" value="1"/>
</dbReference>
<dbReference type="PANTHER" id="PTHR46382">
    <property type="entry name" value="PHOSPHATIDATE CYTIDYLYLTRANSFERASE"/>
    <property type="match status" value="1"/>
</dbReference>
<evidence type="ECO:0000256" key="6">
    <source>
        <dbReference type="ARBA" id="ARBA00012487"/>
    </source>
</evidence>
<feature type="transmembrane region" description="Helical" evidence="24">
    <location>
        <begin position="251"/>
        <end position="272"/>
    </location>
</feature>
<evidence type="ECO:0000256" key="23">
    <source>
        <dbReference type="ARBA" id="ARBA00033406"/>
    </source>
</evidence>
<comment type="similarity">
    <text evidence="5">Belongs to the CDS family.</text>
</comment>
<accession>A0A9D9GVK0</accession>
<evidence type="ECO:0000256" key="8">
    <source>
        <dbReference type="ARBA" id="ARBA00022475"/>
    </source>
</evidence>
<evidence type="ECO:0000256" key="3">
    <source>
        <dbReference type="ARBA" id="ARBA00005119"/>
    </source>
</evidence>
<evidence type="ECO:0000256" key="7">
    <source>
        <dbReference type="ARBA" id="ARBA00019373"/>
    </source>
</evidence>
<reference evidence="25" key="1">
    <citation type="submission" date="2020-10" db="EMBL/GenBank/DDBJ databases">
        <authorList>
            <person name="Gilroy R."/>
        </authorList>
    </citation>
    <scope>NUCLEOTIDE SEQUENCE</scope>
    <source>
        <strain evidence="25">17113</strain>
    </source>
</reference>
<feature type="transmembrane region" description="Helical" evidence="24">
    <location>
        <begin position="12"/>
        <end position="29"/>
    </location>
</feature>
<evidence type="ECO:0000256" key="11">
    <source>
        <dbReference type="ARBA" id="ARBA00022692"/>
    </source>
</evidence>
<evidence type="ECO:0000256" key="9">
    <source>
        <dbReference type="ARBA" id="ARBA00022516"/>
    </source>
</evidence>
<dbReference type="Pfam" id="PF01148">
    <property type="entry name" value="CTP_transf_1"/>
    <property type="match status" value="1"/>
</dbReference>
<dbReference type="EC" id="2.7.7.41" evidence="6"/>